<geneLocation type="plasmid" evidence="2">
    <name>pESBL3227-IncF</name>
</geneLocation>
<dbReference type="AlphaFoldDB" id="A0A890DHJ7"/>
<feature type="transmembrane region" description="Helical" evidence="1">
    <location>
        <begin position="34"/>
        <end position="55"/>
    </location>
</feature>
<sequence>MDKKSFPLKTQSYIANAIYIAVAFIINANNNSNFVLFLSITFYPITFYPITFYPITIQTLTIMIIVHIVKSEGEGALTPYKGSAWKTDFPTSRELS</sequence>
<organism evidence="2">
    <name type="scientific">Escherichia coli</name>
    <dbReference type="NCBI Taxonomy" id="562"/>
    <lineage>
        <taxon>Bacteria</taxon>
        <taxon>Pseudomonadati</taxon>
        <taxon>Pseudomonadota</taxon>
        <taxon>Gammaproteobacteria</taxon>
        <taxon>Enterobacterales</taxon>
        <taxon>Enterobacteriaceae</taxon>
        <taxon>Escherichia</taxon>
    </lineage>
</organism>
<proteinExistence type="predicted"/>
<keyword evidence="1" id="KW-0472">Membrane</keyword>
<keyword evidence="1" id="KW-0812">Transmembrane</keyword>
<name>A0A890DHJ7_ECOLX</name>
<keyword evidence="1" id="KW-1133">Transmembrane helix</keyword>
<feature type="transmembrane region" description="Helical" evidence="1">
    <location>
        <begin position="12"/>
        <end position="28"/>
    </location>
</feature>
<evidence type="ECO:0000256" key="1">
    <source>
        <dbReference type="SAM" id="Phobius"/>
    </source>
</evidence>
<dbReference type="EMBL" id="MW390534">
    <property type="protein sequence ID" value="QRG43893.1"/>
    <property type="molecule type" value="Genomic_DNA"/>
</dbReference>
<reference evidence="2" key="1">
    <citation type="journal article" date="2021" name="Sci. Rep.">
        <title>Antibiotic resistance plasmid composition and architecture in Escherichia coli isolates from meat.</title>
        <authorList>
            <person name="Darphorn T.S."/>
            <person name="Bel K."/>
            <person name="Koenders-van Sint Anneland B.B."/>
            <person name="Brul S."/>
            <person name="Ter Kuile B.H."/>
        </authorList>
    </citation>
    <scope>NUCLEOTIDE SEQUENCE</scope>
    <source>
        <strain evidence="2">ESBL3227</strain>
    </source>
</reference>
<keyword evidence="2" id="KW-0614">Plasmid</keyword>
<protein>
    <submittedName>
        <fullName evidence="2">Uncharacterized protein</fullName>
    </submittedName>
</protein>
<accession>A0A890DHJ7</accession>
<evidence type="ECO:0000313" key="2">
    <source>
        <dbReference type="EMBL" id="QRG43893.1"/>
    </source>
</evidence>